<evidence type="ECO:0000256" key="3">
    <source>
        <dbReference type="SAM" id="MobiDB-lite"/>
    </source>
</evidence>
<evidence type="ECO:0000256" key="2">
    <source>
        <dbReference type="ARBA" id="ARBA00061292"/>
    </source>
</evidence>
<comment type="similarity">
    <text evidence="2">Belongs to the EDC family.</text>
</comment>
<feature type="compositionally biased region" description="Low complexity" evidence="3">
    <location>
        <begin position="223"/>
        <end position="243"/>
    </location>
</feature>
<accession>A0A9P0QNR9</accession>
<organism evidence="4 5">
    <name type="scientific">[Candida] railenensis</name>
    <dbReference type="NCBI Taxonomy" id="45579"/>
    <lineage>
        <taxon>Eukaryota</taxon>
        <taxon>Fungi</taxon>
        <taxon>Dikarya</taxon>
        <taxon>Ascomycota</taxon>
        <taxon>Saccharomycotina</taxon>
        <taxon>Pichiomycetes</taxon>
        <taxon>Debaryomycetaceae</taxon>
        <taxon>Kurtzmaniella</taxon>
    </lineage>
</organism>
<evidence type="ECO:0000313" key="4">
    <source>
        <dbReference type="EMBL" id="CAH2352129.1"/>
    </source>
</evidence>
<reference evidence="4" key="1">
    <citation type="submission" date="2022-03" db="EMBL/GenBank/DDBJ databases">
        <authorList>
            <person name="Legras J.-L."/>
            <person name="Devillers H."/>
            <person name="Grondin C."/>
        </authorList>
    </citation>
    <scope>NUCLEOTIDE SEQUENCE</scope>
    <source>
        <strain evidence="4">CLIB 1423</strain>
    </source>
</reference>
<evidence type="ECO:0000313" key="5">
    <source>
        <dbReference type="Proteomes" id="UP000837801"/>
    </source>
</evidence>
<dbReference type="AlphaFoldDB" id="A0A9P0QNR9"/>
<dbReference type="OrthoDB" id="4026794at2759"/>
<protein>
    <submittedName>
        <fullName evidence="4">Enhancer of mRNA-decapping protein 1</fullName>
    </submittedName>
</protein>
<feature type="compositionally biased region" description="Polar residues" evidence="3">
    <location>
        <begin position="339"/>
        <end position="358"/>
    </location>
</feature>
<sequence>MMAHELPLSIHSKPSYDAAPKQPQHQPPPTSKKNKANKGVERTLPSGEPVDFGGKKSNSKPKLMAAPSLPDGSAPKFHPDAPAPSGATGKSKKSKNKKHKDASIPEPSLPNGAKPNFYNNDQGKPSRPIKKNEQTLPNGSKPNFNPSSTSSSNKKNSNNKNKKADTVPAVEETYAGSSFHSSPAALNLPKPSFKTSPKSSNLSTKSSSPQPAQQERSPIQSMQQQGPQGPHAPQAPQAPHAPHVIQHLPQQGPHLGAHHFPYPNGPMFPVAPYPHTSLPPAFPSPNQNPMIYRGNQFVQPGFSYQHSPQGYITYQGNPQQINPQGAPQGAFNGAPFPFTPQQQSAPYPQANSSQQGQKISFVELLDSGSK</sequence>
<feature type="compositionally biased region" description="Low complexity" evidence="3">
    <location>
        <begin position="189"/>
        <end position="209"/>
    </location>
</feature>
<dbReference type="Pfam" id="PF15365">
    <property type="entry name" value="PNRC"/>
    <property type="match status" value="1"/>
</dbReference>
<feature type="compositionally biased region" description="Basic residues" evidence="3">
    <location>
        <begin position="90"/>
        <end position="100"/>
    </location>
</feature>
<keyword evidence="1" id="KW-0866">Nonsense-mediated mRNA decay</keyword>
<dbReference type="Proteomes" id="UP000837801">
    <property type="component" value="Unassembled WGS sequence"/>
</dbReference>
<feature type="compositionally biased region" description="Polar residues" evidence="3">
    <location>
        <begin position="210"/>
        <end position="222"/>
    </location>
</feature>
<dbReference type="InterPro" id="IPR028322">
    <property type="entry name" value="PNRC-like_rgn"/>
</dbReference>
<evidence type="ECO:0000256" key="1">
    <source>
        <dbReference type="ARBA" id="ARBA00023161"/>
    </source>
</evidence>
<name>A0A9P0QNR9_9ASCO</name>
<dbReference type="GO" id="GO:0000184">
    <property type="term" value="P:nuclear-transcribed mRNA catabolic process, nonsense-mediated decay"/>
    <property type="evidence" value="ECO:0007669"/>
    <property type="project" value="UniProtKB-KW"/>
</dbReference>
<proteinExistence type="inferred from homology"/>
<feature type="region of interest" description="Disordered" evidence="3">
    <location>
        <begin position="317"/>
        <end position="358"/>
    </location>
</feature>
<keyword evidence="5" id="KW-1185">Reference proteome</keyword>
<comment type="caution">
    <text evidence="4">The sequence shown here is derived from an EMBL/GenBank/DDBJ whole genome shotgun (WGS) entry which is preliminary data.</text>
</comment>
<gene>
    <name evidence="4" type="ORF">CLIB1423_05S06282</name>
</gene>
<feature type="region of interest" description="Disordered" evidence="3">
    <location>
        <begin position="1"/>
        <end position="261"/>
    </location>
</feature>
<feature type="compositionally biased region" description="Low complexity" evidence="3">
    <location>
        <begin position="140"/>
        <end position="159"/>
    </location>
</feature>
<dbReference type="EMBL" id="CAKXYY010000005">
    <property type="protein sequence ID" value="CAH2352129.1"/>
    <property type="molecule type" value="Genomic_DNA"/>
</dbReference>